<dbReference type="EMBL" id="JAUSVX010000007">
    <property type="protein sequence ID" value="MDQ0470961.1"/>
    <property type="molecule type" value="Genomic_DNA"/>
</dbReference>
<dbReference type="Proteomes" id="UP001242480">
    <property type="component" value="Unassembled WGS sequence"/>
</dbReference>
<sequence length="651" mass="69540">MVRRLGALGGTALAGAMAAMLAAPQPALAFKLFGYSFFESDEKPASPDAQPYTVDVKVTTQDDDLADRLRAASLLYANKDDTPPPSTPAFLSRARAEYERILAALYANGRYGGTIGISVAGRPLEQVAADATLPHPVPVTISIDPGPAFTFGSVVIKGRAPASDADDNPKIMTPEKLGLAPGKPARSETVLQSEQALVDEWRRLGYPKAQPLPRNVDADHKTDRLNVAIGVDSGRAAVYGPIAVTGTTDMDPDFVARQTGLVPGQRYDPADIDRAMRRLRHLQVFSSTRIVEDGAIAPNGALGMTVNVAERPQHVFGVGASYSSLDGAGAQAYWEHRNLFGEAERLRFDAQVSGIDNADPRKFTYLGGVTFIKPGVFTPFTDLTANLTASREVYDPYAQNTFGGRIGLSHEFSDQLTGKIAISGEYDRVEDAYNRYNPATQSFGTRDLTFISLPGELSYDGTDDKLEPTRGFRAKLSLEPFYEASYGNGGLISRIDASTYYAVDHDGRFVIAARAAVGSIVGAPADELPANRLFFAGGGGSVRGYAYRSLGPTITTVDGKDWVVGGRSLVEGSLEFRARITDSIGIVPFIDAGGAFASSYPDFSQDIKIGAGLGLRYYTGLGAIRVDVATPVNRDKGDSLVALYIGLGEAF</sequence>
<dbReference type="Gene3D" id="3.10.20.310">
    <property type="entry name" value="membrane protein fhac"/>
    <property type="match status" value="1"/>
</dbReference>
<keyword evidence="6" id="KW-0998">Cell outer membrane</keyword>
<keyword evidence="10" id="KW-1185">Reference proteome</keyword>
<gene>
    <name evidence="9" type="ORF">QO011_003980</name>
</gene>
<evidence type="ECO:0000256" key="7">
    <source>
        <dbReference type="SAM" id="SignalP"/>
    </source>
</evidence>
<proteinExistence type="predicted"/>
<keyword evidence="4 7" id="KW-0732">Signal</keyword>
<feature type="domain" description="Bacterial surface antigen (D15)" evidence="8">
    <location>
        <begin position="338"/>
        <end position="651"/>
    </location>
</feature>
<reference evidence="9 10" key="1">
    <citation type="submission" date="2023-07" db="EMBL/GenBank/DDBJ databases">
        <title>Genomic Encyclopedia of Type Strains, Phase IV (KMG-IV): sequencing the most valuable type-strain genomes for metagenomic binning, comparative biology and taxonomic classification.</title>
        <authorList>
            <person name="Goeker M."/>
        </authorList>
    </citation>
    <scope>NUCLEOTIDE SEQUENCE [LARGE SCALE GENOMIC DNA]</scope>
    <source>
        <strain evidence="9 10">DSM 19619</strain>
    </source>
</reference>
<feature type="signal peptide" evidence="7">
    <location>
        <begin position="1"/>
        <end position="29"/>
    </location>
</feature>
<dbReference type="Gene3D" id="2.40.160.50">
    <property type="entry name" value="membrane protein fhac: a member of the omp85/tpsb transporter family"/>
    <property type="match status" value="1"/>
</dbReference>
<evidence type="ECO:0000256" key="1">
    <source>
        <dbReference type="ARBA" id="ARBA00004370"/>
    </source>
</evidence>
<evidence type="ECO:0000256" key="3">
    <source>
        <dbReference type="ARBA" id="ARBA00022692"/>
    </source>
</evidence>
<keyword evidence="3" id="KW-0812">Transmembrane</keyword>
<evidence type="ECO:0000256" key="5">
    <source>
        <dbReference type="ARBA" id="ARBA00023136"/>
    </source>
</evidence>
<feature type="chain" id="PRO_5047021599" evidence="7">
    <location>
        <begin position="30"/>
        <end position="651"/>
    </location>
</feature>
<evidence type="ECO:0000313" key="9">
    <source>
        <dbReference type="EMBL" id="MDQ0470961.1"/>
    </source>
</evidence>
<dbReference type="PANTHER" id="PTHR12815">
    <property type="entry name" value="SORTING AND ASSEMBLY MACHINERY SAMM50 PROTEIN FAMILY MEMBER"/>
    <property type="match status" value="1"/>
</dbReference>
<dbReference type="InterPro" id="IPR039910">
    <property type="entry name" value="D15-like"/>
</dbReference>
<dbReference type="RefSeq" id="WP_307275349.1">
    <property type="nucleotide sequence ID" value="NZ_JAUSVX010000007.1"/>
</dbReference>
<dbReference type="PANTHER" id="PTHR12815:SF47">
    <property type="entry name" value="TRANSLOCATION AND ASSEMBLY MODULE SUBUNIT TAMA"/>
    <property type="match status" value="1"/>
</dbReference>
<comment type="subcellular location">
    <subcellularLocation>
        <location evidence="1">Membrane</location>
    </subcellularLocation>
</comment>
<dbReference type="InterPro" id="IPR000184">
    <property type="entry name" value="Bac_surfAg_D15"/>
</dbReference>
<keyword evidence="2" id="KW-1134">Transmembrane beta strand</keyword>
<evidence type="ECO:0000256" key="6">
    <source>
        <dbReference type="ARBA" id="ARBA00023237"/>
    </source>
</evidence>
<comment type="caution">
    <text evidence="9">The sequence shown here is derived from an EMBL/GenBank/DDBJ whole genome shotgun (WGS) entry which is preliminary data.</text>
</comment>
<accession>A0ABU0J9K9</accession>
<evidence type="ECO:0000259" key="8">
    <source>
        <dbReference type="Pfam" id="PF01103"/>
    </source>
</evidence>
<evidence type="ECO:0000256" key="2">
    <source>
        <dbReference type="ARBA" id="ARBA00022452"/>
    </source>
</evidence>
<evidence type="ECO:0000256" key="4">
    <source>
        <dbReference type="ARBA" id="ARBA00022729"/>
    </source>
</evidence>
<keyword evidence="5" id="KW-0472">Membrane</keyword>
<name>A0ABU0J9K9_9HYPH</name>
<protein>
    <submittedName>
        <fullName evidence="9">Translocation and assembly module TamA</fullName>
    </submittedName>
</protein>
<evidence type="ECO:0000313" key="10">
    <source>
        <dbReference type="Proteomes" id="UP001242480"/>
    </source>
</evidence>
<dbReference type="Pfam" id="PF01103">
    <property type="entry name" value="Omp85"/>
    <property type="match status" value="1"/>
</dbReference>
<organism evidence="9 10">
    <name type="scientific">Labrys wisconsinensis</name>
    <dbReference type="NCBI Taxonomy" id="425677"/>
    <lineage>
        <taxon>Bacteria</taxon>
        <taxon>Pseudomonadati</taxon>
        <taxon>Pseudomonadota</taxon>
        <taxon>Alphaproteobacteria</taxon>
        <taxon>Hyphomicrobiales</taxon>
        <taxon>Xanthobacteraceae</taxon>
        <taxon>Labrys</taxon>
    </lineage>
</organism>